<comment type="caution">
    <text evidence="8">The sequence shown here is derived from an EMBL/GenBank/DDBJ whole genome shotgun (WGS) entry which is preliminary data.</text>
</comment>
<organism evidence="8 9">
    <name type="scientific">Eucalyptus globulus</name>
    <name type="common">Tasmanian blue gum</name>
    <dbReference type="NCBI Taxonomy" id="34317"/>
    <lineage>
        <taxon>Eukaryota</taxon>
        <taxon>Viridiplantae</taxon>
        <taxon>Streptophyta</taxon>
        <taxon>Embryophyta</taxon>
        <taxon>Tracheophyta</taxon>
        <taxon>Spermatophyta</taxon>
        <taxon>Magnoliopsida</taxon>
        <taxon>eudicotyledons</taxon>
        <taxon>Gunneridae</taxon>
        <taxon>Pentapetalae</taxon>
        <taxon>rosids</taxon>
        <taxon>malvids</taxon>
        <taxon>Myrtales</taxon>
        <taxon>Myrtaceae</taxon>
        <taxon>Myrtoideae</taxon>
        <taxon>Eucalypteae</taxon>
        <taxon>Eucalyptus</taxon>
    </lineage>
</organism>
<evidence type="ECO:0000259" key="7">
    <source>
        <dbReference type="Pfam" id="PF08488"/>
    </source>
</evidence>
<dbReference type="GO" id="GO:0016020">
    <property type="term" value="C:membrane"/>
    <property type="evidence" value="ECO:0007669"/>
    <property type="project" value="UniProtKB-SubCell"/>
</dbReference>
<dbReference type="Proteomes" id="UP001634007">
    <property type="component" value="Unassembled WGS sequence"/>
</dbReference>
<keyword evidence="9" id="KW-1185">Reference proteome</keyword>
<evidence type="ECO:0000313" key="8">
    <source>
        <dbReference type="EMBL" id="KAL3734479.1"/>
    </source>
</evidence>
<keyword evidence="2" id="KW-0723">Serine/threonine-protein kinase</keyword>
<proteinExistence type="predicted"/>
<dbReference type="Pfam" id="PF08488">
    <property type="entry name" value="WAK"/>
    <property type="match status" value="1"/>
</dbReference>
<dbReference type="GO" id="GO:0004674">
    <property type="term" value="F:protein serine/threonine kinase activity"/>
    <property type="evidence" value="ECO:0007669"/>
    <property type="project" value="UniProtKB-KW"/>
</dbReference>
<keyword evidence="6" id="KW-0325">Glycoprotein</keyword>
<gene>
    <name evidence="8" type="ORF">ACJRO7_023776</name>
</gene>
<evidence type="ECO:0000256" key="5">
    <source>
        <dbReference type="ARBA" id="ARBA00023157"/>
    </source>
</evidence>
<evidence type="ECO:0000256" key="3">
    <source>
        <dbReference type="ARBA" id="ARBA00022679"/>
    </source>
</evidence>
<dbReference type="PANTHER" id="PTHR33491">
    <property type="entry name" value="OSJNBA0016N04.9 PROTEIN"/>
    <property type="match status" value="1"/>
</dbReference>
<dbReference type="AlphaFoldDB" id="A0ABD3K322"/>
<comment type="subcellular location">
    <subcellularLocation>
        <location evidence="1">Membrane</location>
        <topology evidence="1">Single-pass type I membrane protein</topology>
    </subcellularLocation>
</comment>
<accession>A0ABD3K322</accession>
<reference evidence="8 9" key="1">
    <citation type="submission" date="2024-11" db="EMBL/GenBank/DDBJ databases">
        <title>Chromosome-level genome assembly of Eucalyptus globulus Labill. provides insights into its genome evolution.</title>
        <authorList>
            <person name="Li X."/>
        </authorList>
    </citation>
    <scope>NUCLEOTIDE SEQUENCE [LARGE SCALE GENOMIC DNA]</scope>
    <source>
        <strain evidence="8">CL2024</strain>
        <tissue evidence="8">Fresh tender leaves</tissue>
    </source>
</reference>
<name>A0ABD3K322_EUCGL</name>
<evidence type="ECO:0000256" key="2">
    <source>
        <dbReference type="ARBA" id="ARBA00022527"/>
    </source>
</evidence>
<keyword evidence="5" id="KW-1015">Disulfide bond</keyword>
<sequence>MTIGQYRAFDWYDESGHLLDDSVPYTSITLDEDGQYTFSDTRNKLTVYSCDTSAVILDATGTSGSGCFSYCCDDINFTAESYCSGYGCCQTSIPKSLRSLHIFMNSSTNYTSVQDFSSCGSTFLVDQDSFNVSDYRLPVPDDMLVEKCSNVVLDWVVERDFTCKEAQSNRLCYSCGANGFCSDFRNGRGYLCFCDAGYKGNP</sequence>
<dbReference type="InterPro" id="IPR013695">
    <property type="entry name" value="WAK"/>
</dbReference>
<feature type="domain" description="Wall-associated receptor kinase" evidence="7">
    <location>
        <begin position="81"/>
        <end position="158"/>
    </location>
</feature>
<evidence type="ECO:0000256" key="1">
    <source>
        <dbReference type="ARBA" id="ARBA00004479"/>
    </source>
</evidence>
<evidence type="ECO:0000313" key="9">
    <source>
        <dbReference type="Proteomes" id="UP001634007"/>
    </source>
</evidence>
<evidence type="ECO:0000256" key="6">
    <source>
        <dbReference type="ARBA" id="ARBA00023180"/>
    </source>
</evidence>
<keyword evidence="3" id="KW-0808">Transferase</keyword>
<keyword evidence="4" id="KW-0418">Kinase</keyword>
<evidence type="ECO:0000256" key="4">
    <source>
        <dbReference type="ARBA" id="ARBA00022777"/>
    </source>
</evidence>
<dbReference type="EMBL" id="JBJKBG010000006">
    <property type="protein sequence ID" value="KAL3734479.1"/>
    <property type="molecule type" value="Genomic_DNA"/>
</dbReference>
<protein>
    <recommendedName>
        <fullName evidence="7">Wall-associated receptor kinase domain-containing protein</fullName>
    </recommendedName>
</protein>